<protein>
    <recommendedName>
        <fullName evidence="1">hAT-like transposase RNase-H fold domain-containing protein</fullName>
    </recommendedName>
</protein>
<feature type="domain" description="hAT-like transposase RNase-H fold" evidence="1">
    <location>
        <begin position="52"/>
        <end position="151"/>
    </location>
</feature>
<dbReference type="PANTHER" id="PTHR23272">
    <property type="entry name" value="BED FINGER-RELATED"/>
    <property type="match status" value="1"/>
</dbReference>
<name>A0AAW2BLF9_9ROSI</name>
<proteinExistence type="predicted"/>
<accession>A0AAW2BLF9</accession>
<dbReference type="EMBL" id="JAZDWU010000012">
    <property type="protein sequence ID" value="KAK9984870.1"/>
    <property type="molecule type" value="Genomic_DNA"/>
</dbReference>
<evidence type="ECO:0000313" key="3">
    <source>
        <dbReference type="Proteomes" id="UP001459277"/>
    </source>
</evidence>
<dbReference type="Proteomes" id="UP001459277">
    <property type="component" value="Unassembled WGS sequence"/>
</dbReference>
<dbReference type="InterPro" id="IPR025525">
    <property type="entry name" value="hAT-like_transposase_RNase-H"/>
</dbReference>
<dbReference type="GO" id="GO:0003677">
    <property type="term" value="F:DNA binding"/>
    <property type="evidence" value="ECO:0007669"/>
    <property type="project" value="InterPro"/>
</dbReference>
<reference evidence="2 3" key="1">
    <citation type="submission" date="2024-01" db="EMBL/GenBank/DDBJ databases">
        <title>A telomere-to-telomere, gap-free genome of sweet tea (Lithocarpus litseifolius).</title>
        <authorList>
            <person name="Zhou J."/>
        </authorList>
    </citation>
    <scope>NUCLEOTIDE SEQUENCE [LARGE SCALE GENOMIC DNA]</scope>
    <source>
        <strain evidence="2">Zhou-2022a</strain>
        <tissue evidence="2">Leaf</tissue>
    </source>
</reference>
<organism evidence="2 3">
    <name type="scientific">Lithocarpus litseifolius</name>
    <dbReference type="NCBI Taxonomy" id="425828"/>
    <lineage>
        <taxon>Eukaryota</taxon>
        <taxon>Viridiplantae</taxon>
        <taxon>Streptophyta</taxon>
        <taxon>Embryophyta</taxon>
        <taxon>Tracheophyta</taxon>
        <taxon>Spermatophyta</taxon>
        <taxon>Magnoliopsida</taxon>
        <taxon>eudicotyledons</taxon>
        <taxon>Gunneridae</taxon>
        <taxon>Pentapetalae</taxon>
        <taxon>rosids</taxon>
        <taxon>fabids</taxon>
        <taxon>Fagales</taxon>
        <taxon>Fagaceae</taxon>
        <taxon>Lithocarpus</taxon>
    </lineage>
</organism>
<evidence type="ECO:0000313" key="2">
    <source>
        <dbReference type="EMBL" id="KAK9984870.1"/>
    </source>
</evidence>
<dbReference type="PANTHER" id="PTHR23272:SF166">
    <property type="entry name" value="ZINC FINGER BED DOMAIN-CONTAINING PROTEIN RICESLEEPER 2-LIKE ISOFORM X1"/>
    <property type="match status" value="1"/>
</dbReference>
<keyword evidence="3" id="KW-1185">Reference proteome</keyword>
<dbReference type="AlphaFoldDB" id="A0AAW2BLF9"/>
<dbReference type="Pfam" id="PF14372">
    <property type="entry name" value="hAT-like_RNase-H"/>
    <property type="match status" value="1"/>
</dbReference>
<evidence type="ECO:0000259" key="1">
    <source>
        <dbReference type="Pfam" id="PF14372"/>
    </source>
</evidence>
<comment type="caution">
    <text evidence="2">The sequence shown here is derived from an EMBL/GenBank/DDBJ whole genome shotgun (WGS) entry which is preliminary data.</text>
</comment>
<dbReference type="SUPFAM" id="SSF53098">
    <property type="entry name" value="Ribonuclease H-like"/>
    <property type="match status" value="1"/>
</dbReference>
<gene>
    <name evidence="2" type="ORF">SO802_034395</name>
</gene>
<dbReference type="InterPro" id="IPR012337">
    <property type="entry name" value="RNaseH-like_sf"/>
</dbReference>
<sequence>MIETTLTFRDAFHNLSIVDGSFRTCPSNDEWDKAGKIENFLKPFYDITTLFSGTQYPIANLYFHGVWKIHLCILEEMEDDDIVISDMAKSMKEKFDKYWDCYSIVLSFAVILDPQYKLQFVEFNYRRLYGTNGTKVVMDLRDKLYSIFEGYLHATNFEAHNMVENASSSGANEKVRDSDIAGFDTFESQIFGSINSKSQLDVY</sequence>